<keyword evidence="7" id="KW-1185">Reference proteome</keyword>
<dbReference type="PANTHER" id="PTHR11592">
    <property type="entry name" value="GLUTATHIONE PEROXIDASE"/>
    <property type="match status" value="1"/>
</dbReference>
<dbReference type="EMBL" id="CP080635">
    <property type="protein sequence ID" value="QYX73991.1"/>
    <property type="molecule type" value="Genomic_DNA"/>
</dbReference>
<evidence type="ECO:0000313" key="6">
    <source>
        <dbReference type="EMBL" id="QYX73991.1"/>
    </source>
</evidence>
<dbReference type="SUPFAM" id="SSF52833">
    <property type="entry name" value="Thioredoxin-like"/>
    <property type="match status" value="1"/>
</dbReference>
<dbReference type="PRINTS" id="PR01011">
    <property type="entry name" value="GLUTPROXDASE"/>
</dbReference>
<organism evidence="6 7">
    <name type="scientific">Shewanella putrefaciens</name>
    <name type="common">Pseudomonas putrefaciens</name>
    <dbReference type="NCBI Taxonomy" id="24"/>
    <lineage>
        <taxon>Bacteria</taxon>
        <taxon>Pseudomonadati</taxon>
        <taxon>Pseudomonadota</taxon>
        <taxon>Gammaproteobacteria</taxon>
        <taxon>Alteromonadales</taxon>
        <taxon>Shewanellaceae</taxon>
        <taxon>Shewanella</taxon>
    </lineage>
</organism>
<dbReference type="InterPro" id="IPR029759">
    <property type="entry name" value="GPX_AS"/>
</dbReference>
<dbReference type="CDD" id="cd00340">
    <property type="entry name" value="GSH_Peroxidase"/>
    <property type="match status" value="1"/>
</dbReference>
<evidence type="ECO:0000256" key="3">
    <source>
        <dbReference type="ARBA" id="ARBA00023002"/>
    </source>
</evidence>
<sequence>MTSNIYSHTATDIQGNTVSLAQYQGKVLLIVNTASECGFTPQYKGLEALYKQFQDEGFVVLGFPCNQFGAQEKANEEGIQHFCELNFGVTFPLFSKIEVNGEHTHPLYQYLKKAAPGVLGTEGIKWNFTKFLVNRQGEAIERFAPTTKPEALTSKINALLK</sequence>
<dbReference type="InterPro" id="IPR013766">
    <property type="entry name" value="Thioredoxin_domain"/>
</dbReference>
<dbReference type="GeneID" id="67442820"/>
<gene>
    <name evidence="6" type="ORF">K3G22_06130</name>
</gene>
<dbReference type="Pfam" id="PF00255">
    <property type="entry name" value="GSHPx"/>
    <property type="match status" value="1"/>
</dbReference>
<dbReference type="InterPro" id="IPR036249">
    <property type="entry name" value="Thioredoxin-like_sf"/>
</dbReference>
<evidence type="ECO:0000313" key="7">
    <source>
        <dbReference type="Proteomes" id="UP000827084"/>
    </source>
</evidence>
<dbReference type="PANTHER" id="PTHR11592:SF78">
    <property type="entry name" value="GLUTATHIONE PEROXIDASE"/>
    <property type="match status" value="1"/>
</dbReference>
<dbReference type="InterPro" id="IPR029760">
    <property type="entry name" value="GPX_CS"/>
</dbReference>
<accession>A0ABX8XEF9</accession>
<reference evidence="6 7" key="1">
    <citation type="submission" date="2021-08" db="EMBL/GenBank/DDBJ databases">
        <title>Shewanella putrefaciens YZ-J, complete genome.</title>
        <authorList>
            <person name="Yi Z."/>
        </authorList>
    </citation>
    <scope>NUCLEOTIDE SEQUENCE [LARGE SCALE GENOMIC DNA]</scope>
    <source>
        <strain evidence="6 7">YZ-J</strain>
    </source>
</reference>
<dbReference type="InterPro" id="IPR000889">
    <property type="entry name" value="Glutathione_peroxidase"/>
</dbReference>
<evidence type="ECO:0000259" key="5">
    <source>
        <dbReference type="PROSITE" id="PS51352"/>
    </source>
</evidence>
<dbReference type="Gene3D" id="3.40.30.10">
    <property type="entry name" value="Glutaredoxin"/>
    <property type="match status" value="1"/>
</dbReference>
<evidence type="ECO:0000256" key="1">
    <source>
        <dbReference type="ARBA" id="ARBA00006926"/>
    </source>
</evidence>
<feature type="domain" description="Thioredoxin" evidence="5">
    <location>
        <begin position="1"/>
        <end position="161"/>
    </location>
</feature>
<dbReference type="PROSITE" id="PS00460">
    <property type="entry name" value="GLUTATHIONE_PEROXID_1"/>
    <property type="match status" value="1"/>
</dbReference>
<keyword evidence="3 4" id="KW-0560">Oxidoreductase</keyword>
<dbReference type="PROSITE" id="PS00763">
    <property type="entry name" value="GLUTATHIONE_PEROXID_2"/>
    <property type="match status" value="1"/>
</dbReference>
<protein>
    <recommendedName>
        <fullName evidence="4">Glutathione peroxidase</fullName>
    </recommendedName>
</protein>
<dbReference type="PROSITE" id="PS51352">
    <property type="entry name" value="THIOREDOXIN_2"/>
    <property type="match status" value="1"/>
</dbReference>
<name>A0ABX8XEF9_SHEPU</name>
<evidence type="ECO:0000256" key="4">
    <source>
        <dbReference type="RuleBase" id="RU000499"/>
    </source>
</evidence>
<comment type="similarity">
    <text evidence="1 4">Belongs to the glutathione peroxidase family.</text>
</comment>
<dbReference type="RefSeq" id="WP_014610184.1">
    <property type="nucleotide sequence ID" value="NZ_BMPK01000002.1"/>
</dbReference>
<dbReference type="Proteomes" id="UP000827084">
    <property type="component" value="Chromosome"/>
</dbReference>
<dbReference type="GO" id="GO:0004601">
    <property type="term" value="F:peroxidase activity"/>
    <property type="evidence" value="ECO:0007669"/>
    <property type="project" value="UniProtKB-KW"/>
</dbReference>
<proteinExistence type="inferred from homology"/>
<dbReference type="PIRSF" id="PIRSF000303">
    <property type="entry name" value="Glutathion_perox"/>
    <property type="match status" value="1"/>
</dbReference>
<dbReference type="PROSITE" id="PS51355">
    <property type="entry name" value="GLUTATHIONE_PEROXID_3"/>
    <property type="match status" value="1"/>
</dbReference>
<evidence type="ECO:0000256" key="2">
    <source>
        <dbReference type="ARBA" id="ARBA00022559"/>
    </source>
</evidence>
<keyword evidence="2 4" id="KW-0575">Peroxidase</keyword>